<evidence type="ECO:0000313" key="1">
    <source>
        <dbReference type="EMBL" id="MCJ2185724.1"/>
    </source>
</evidence>
<reference evidence="1 2" key="1">
    <citation type="submission" date="2022-04" db="EMBL/GenBank/DDBJ databases">
        <title>Identification of a novel bacterium isolated from mangrove sediments.</title>
        <authorList>
            <person name="Pan X."/>
        </authorList>
    </citation>
    <scope>NUCLEOTIDE SEQUENCE [LARGE SCALE GENOMIC DNA]</scope>
    <source>
        <strain evidence="1 2">B2638</strain>
    </source>
</reference>
<dbReference type="Proteomes" id="UP001202281">
    <property type="component" value="Unassembled WGS sequence"/>
</dbReference>
<keyword evidence="1" id="KW-0560">Oxidoreductase</keyword>
<protein>
    <submittedName>
        <fullName evidence="1">2OG-Fe dioxygenase family protein</fullName>
    </submittedName>
</protein>
<dbReference type="GO" id="GO:0051213">
    <property type="term" value="F:dioxygenase activity"/>
    <property type="evidence" value="ECO:0007669"/>
    <property type="project" value="UniProtKB-KW"/>
</dbReference>
<dbReference type="InterPro" id="IPR018724">
    <property type="entry name" value="2OG-Fe_dioxygenase"/>
</dbReference>
<organism evidence="1 2">
    <name type="scientific">Novosphingobium beihaiensis</name>
    <dbReference type="NCBI Taxonomy" id="2930389"/>
    <lineage>
        <taxon>Bacteria</taxon>
        <taxon>Pseudomonadati</taxon>
        <taxon>Pseudomonadota</taxon>
        <taxon>Alphaproteobacteria</taxon>
        <taxon>Sphingomonadales</taxon>
        <taxon>Sphingomonadaceae</taxon>
        <taxon>Novosphingobium</taxon>
    </lineage>
</organism>
<keyword evidence="2" id="KW-1185">Reference proteome</keyword>
<dbReference type="EMBL" id="JALHLG010000003">
    <property type="protein sequence ID" value="MCJ2185724.1"/>
    <property type="molecule type" value="Genomic_DNA"/>
</dbReference>
<name>A0ABT0BL14_9SPHN</name>
<gene>
    <name evidence="1" type="ORF">MTR66_02720</name>
</gene>
<comment type="caution">
    <text evidence="1">The sequence shown here is derived from an EMBL/GenBank/DDBJ whole genome shotgun (WGS) entry which is preliminary data.</text>
</comment>
<dbReference type="Pfam" id="PF10014">
    <property type="entry name" value="2OG-Fe_Oxy_2"/>
    <property type="match status" value="1"/>
</dbReference>
<dbReference type="Gene3D" id="2.60.120.620">
    <property type="entry name" value="q2cbj1_9rhob like domain"/>
    <property type="match status" value="1"/>
</dbReference>
<proteinExistence type="predicted"/>
<accession>A0ABT0BL14</accession>
<dbReference type="RefSeq" id="WP_243917677.1">
    <property type="nucleotide sequence ID" value="NZ_JALHLG010000003.1"/>
</dbReference>
<sequence>MNTPSGCLAAPGPLLLSPGKLAGPGTPGWQAFVRGWEDMPQDTWMADGGTYRRRRYGAFQVEGDQFERLPHRPHYQERDYNPLNGGVERWFAPMAEDWAASPLFRDLVLQTAALIEQAASIAPRRWMVEAHQFRIEAQPDQPGLPTPEGIHCDGRDWVLILLAGGAGFTGAETCVEGSAGQTLLTHRLSDPGEALLLNDRAVRHGTSPVQAAHPGAPAWRDTLVLTFAEAPAP</sequence>
<evidence type="ECO:0000313" key="2">
    <source>
        <dbReference type="Proteomes" id="UP001202281"/>
    </source>
</evidence>
<keyword evidence="1" id="KW-0223">Dioxygenase</keyword>